<dbReference type="EMBL" id="FQZR01000017">
    <property type="protein sequence ID" value="SHJ76835.1"/>
    <property type="molecule type" value="Genomic_DNA"/>
</dbReference>
<dbReference type="Proteomes" id="UP000184001">
    <property type="component" value="Unassembled WGS sequence"/>
</dbReference>
<name>A0A8G2CCC1_9BACT</name>
<proteinExistence type="predicted"/>
<protein>
    <submittedName>
        <fullName evidence="1">Uncharacterized protein</fullName>
    </submittedName>
</protein>
<gene>
    <name evidence="1" type="ORF">SAMN05660830_03178</name>
</gene>
<organism evidence="1 2">
    <name type="scientific">Halodesulfovibrio aestuarii</name>
    <dbReference type="NCBI Taxonomy" id="126333"/>
    <lineage>
        <taxon>Bacteria</taxon>
        <taxon>Pseudomonadati</taxon>
        <taxon>Thermodesulfobacteriota</taxon>
        <taxon>Desulfovibrionia</taxon>
        <taxon>Desulfovibrionales</taxon>
        <taxon>Desulfovibrionaceae</taxon>
        <taxon>Halodesulfovibrio</taxon>
    </lineage>
</organism>
<evidence type="ECO:0000313" key="1">
    <source>
        <dbReference type="EMBL" id="SHJ76835.1"/>
    </source>
</evidence>
<sequence>MFCVKLTPMKRAMLYDPVKFLRDKGVTLRLGLPQDGKQQIEVCFDSRYREADKVQAIYKRVQQSYSLILMQLNVNKGMPPLSVESLLAKDYIRIACDDRGKRRYVITERGKRWTR</sequence>
<evidence type="ECO:0000313" key="2">
    <source>
        <dbReference type="Proteomes" id="UP000184001"/>
    </source>
</evidence>
<reference evidence="1 2" key="1">
    <citation type="submission" date="2016-11" db="EMBL/GenBank/DDBJ databases">
        <authorList>
            <person name="Varghese N."/>
            <person name="Submissions S."/>
        </authorList>
    </citation>
    <scope>NUCLEOTIDE SEQUENCE [LARGE SCALE GENOMIC DNA]</scope>
    <source>
        <strain evidence="1 2">DSM 17919</strain>
    </source>
</reference>
<dbReference type="AlphaFoldDB" id="A0A8G2CCC1"/>
<comment type="caution">
    <text evidence="1">The sequence shown here is derived from an EMBL/GenBank/DDBJ whole genome shotgun (WGS) entry which is preliminary data.</text>
</comment>
<accession>A0A8G2CCC1</accession>